<evidence type="ECO:0000313" key="1">
    <source>
        <dbReference type="EMBL" id="ORY91099.1"/>
    </source>
</evidence>
<gene>
    <name evidence="1" type="ORF">BCR43DRAFT_538220</name>
</gene>
<dbReference type="OrthoDB" id="2290419at2759"/>
<dbReference type="Proteomes" id="UP000242180">
    <property type="component" value="Unassembled WGS sequence"/>
</dbReference>
<comment type="caution">
    <text evidence="1">The sequence shown here is derived from an EMBL/GenBank/DDBJ whole genome shotgun (WGS) entry which is preliminary data.</text>
</comment>
<protein>
    <submittedName>
        <fullName evidence="1">Uncharacterized protein</fullName>
    </submittedName>
</protein>
<accession>A0A1X2H174</accession>
<dbReference type="EMBL" id="MCGN01000011">
    <property type="protein sequence ID" value="ORY91099.1"/>
    <property type="molecule type" value="Genomic_DNA"/>
</dbReference>
<reference evidence="1 2" key="1">
    <citation type="submission" date="2016-07" db="EMBL/GenBank/DDBJ databases">
        <title>Pervasive Adenine N6-methylation of Active Genes in Fungi.</title>
        <authorList>
            <consortium name="DOE Joint Genome Institute"/>
            <person name="Mondo S.J."/>
            <person name="Dannebaum R.O."/>
            <person name="Kuo R.C."/>
            <person name="Labutti K."/>
            <person name="Haridas S."/>
            <person name="Kuo A."/>
            <person name="Salamov A."/>
            <person name="Ahrendt S.R."/>
            <person name="Lipzen A."/>
            <person name="Sullivan W."/>
            <person name="Andreopoulos W.B."/>
            <person name="Clum A."/>
            <person name="Lindquist E."/>
            <person name="Daum C."/>
            <person name="Ramamoorthy G.K."/>
            <person name="Gryganskyi A."/>
            <person name="Culley D."/>
            <person name="Magnuson J.K."/>
            <person name="James T.Y."/>
            <person name="O'Malley M.A."/>
            <person name="Stajich J.E."/>
            <person name="Spatafora J.W."/>
            <person name="Visel A."/>
            <person name="Grigoriev I.V."/>
        </authorList>
    </citation>
    <scope>NUCLEOTIDE SEQUENCE [LARGE SCALE GENOMIC DNA]</scope>
    <source>
        <strain evidence="1 2">NRRL 2496</strain>
    </source>
</reference>
<proteinExistence type="predicted"/>
<sequence length="294" mass="33486">MDPGDLSKIIQDERLIKATEIALVEEEDIGARADADEDVGRNLELDGVYVGSSTLSVGTTIKRAAEDVWAKMEEGKSISRSERKIMSSGFSSVLDLVDQSATGQRSLFGSSDWDMLSKTMIEKYKIDRELLSETAKDTWTIISKVCTELLLQSPDRTRFRLDLLKYDRDHLDARNKTAFTEGDYLCVMWSPLLRLAFRDSPYRLRIKSPQKKGSSIDKVIVNEGNVIFKAKDIWIIWSSFELEDDISYKFHEKKYGKGPLADWKYILHMHGWTWWVTSVGVLSDYVGGVAHLEV</sequence>
<dbReference type="InParanoid" id="A0A1X2H174"/>
<keyword evidence="2" id="KW-1185">Reference proteome</keyword>
<name>A0A1X2H174_SYNRA</name>
<organism evidence="1 2">
    <name type="scientific">Syncephalastrum racemosum</name>
    <name type="common">Filamentous fungus</name>
    <dbReference type="NCBI Taxonomy" id="13706"/>
    <lineage>
        <taxon>Eukaryota</taxon>
        <taxon>Fungi</taxon>
        <taxon>Fungi incertae sedis</taxon>
        <taxon>Mucoromycota</taxon>
        <taxon>Mucoromycotina</taxon>
        <taxon>Mucoromycetes</taxon>
        <taxon>Mucorales</taxon>
        <taxon>Syncephalastraceae</taxon>
        <taxon>Syncephalastrum</taxon>
    </lineage>
</organism>
<evidence type="ECO:0000313" key="2">
    <source>
        <dbReference type="Proteomes" id="UP000242180"/>
    </source>
</evidence>
<dbReference type="AlphaFoldDB" id="A0A1X2H174"/>